<evidence type="ECO:0000256" key="1">
    <source>
        <dbReference type="ARBA" id="ARBA00004496"/>
    </source>
</evidence>
<dbReference type="SUPFAM" id="SSF52172">
    <property type="entry name" value="CheY-like"/>
    <property type="match status" value="1"/>
</dbReference>
<dbReference type="SMART" id="SM00448">
    <property type="entry name" value="REC"/>
    <property type="match status" value="1"/>
</dbReference>
<dbReference type="Proteomes" id="UP000501168">
    <property type="component" value="Chromosome"/>
</dbReference>
<dbReference type="FunFam" id="1.10.10.10:FF:000011">
    <property type="entry name" value="Phosphate regulon transcriptional regulator PhoB"/>
    <property type="match status" value="1"/>
</dbReference>
<keyword evidence="8" id="KW-0805">Transcription regulation</keyword>
<dbReference type="GO" id="GO:0032993">
    <property type="term" value="C:protein-DNA complex"/>
    <property type="evidence" value="ECO:0007669"/>
    <property type="project" value="TreeGrafter"/>
</dbReference>
<name>A0A6G9ICW5_9GAMM</name>
<dbReference type="CDD" id="cd00383">
    <property type="entry name" value="trans_reg_C"/>
    <property type="match status" value="1"/>
</dbReference>
<reference evidence="17 18" key="1">
    <citation type="submission" date="2020-03" db="EMBL/GenBank/DDBJ databases">
        <title>Complete genome sequence of Orbus sp. IPMB12 (BCRC 80908).</title>
        <authorList>
            <person name="Lo W.-S."/>
            <person name="Chang T.-H."/>
            <person name="Kuo C.-H."/>
        </authorList>
    </citation>
    <scope>NUCLEOTIDE SEQUENCE [LARGE SCALE GENOMIC DNA]</scope>
    <source>
        <strain evidence="17 18">IPMB12</strain>
    </source>
</reference>
<evidence type="ECO:0000256" key="9">
    <source>
        <dbReference type="ARBA" id="ARBA00023125"/>
    </source>
</evidence>
<evidence type="ECO:0000256" key="4">
    <source>
        <dbReference type="ARBA" id="ARBA00022490"/>
    </source>
</evidence>
<dbReference type="Pfam" id="PF00486">
    <property type="entry name" value="Trans_reg_C"/>
    <property type="match status" value="1"/>
</dbReference>
<evidence type="ECO:0000256" key="5">
    <source>
        <dbReference type="ARBA" id="ARBA00022553"/>
    </source>
</evidence>
<dbReference type="InterPro" id="IPR016032">
    <property type="entry name" value="Sig_transdc_resp-reg_C-effctor"/>
</dbReference>
<keyword evidence="3" id="KW-0813">Transport</keyword>
<evidence type="ECO:0000259" key="16">
    <source>
        <dbReference type="PROSITE" id="PS51755"/>
    </source>
</evidence>
<dbReference type="GO" id="GO:0000976">
    <property type="term" value="F:transcription cis-regulatory region binding"/>
    <property type="evidence" value="ECO:0007669"/>
    <property type="project" value="TreeGrafter"/>
</dbReference>
<dbReference type="InterPro" id="IPR011006">
    <property type="entry name" value="CheY-like_superfamily"/>
</dbReference>
<feature type="modified residue" description="4-aspartylphosphate" evidence="13">
    <location>
        <position position="53"/>
    </location>
</feature>
<evidence type="ECO:0000256" key="11">
    <source>
        <dbReference type="ARBA" id="ARBA00023163"/>
    </source>
</evidence>
<dbReference type="PROSITE" id="PS50110">
    <property type="entry name" value="RESPONSE_REGULATORY"/>
    <property type="match status" value="1"/>
</dbReference>
<dbReference type="InterPro" id="IPR001789">
    <property type="entry name" value="Sig_transdc_resp-reg_receiver"/>
</dbReference>
<dbReference type="InParanoid" id="A0A6G9ICW5"/>
<feature type="domain" description="Response regulatory" evidence="15">
    <location>
        <begin position="4"/>
        <end position="120"/>
    </location>
</feature>
<proteinExistence type="predicted"/>
<keyword evidence="18" id="KW-1185">Reference proteome</keyword>
<dbReference type="InterPro" id="IPR001867">
    <property type="entry name" value="OmpR/PhoB-type_DNA-bd"/>
</dbReference>
<evidence type="ECO:0000256" key="14">
    <source>
        <dbReference type="PROSITE-ProRule" id="PRU01091"/>
    </source>
</evidence>
<dbReference type="EMBL" id="CP050253">
    <property type="protein sequence ID" value="QIQ22063.1"/>
    <property type="molecule type" value="Genomic_DNA"/>
</dbReference>
<accession>A0A6G9ICW5</accession>
<dbReference type="Gene3D" id="3.40.50.2300">
    <property type="match status" value="1"/>
</dbReference>
<keyword evidence="9 14" id="KW-0238">DNA-binding</keyword>
<keyword evidence="10" id="KW-0010">Activator</keyword>
<keyword evidence="6" id="KW-0592">Phosphate transport</keyword>
<keyword evidence="5 13" id="KW-0597">Phosphoprotein</keyword>
<gene>
    <name evidence="17" type="primary">phoB</name>
    <name evidence="17" type="ORF">IPMB12_10430</name>
</gene>
<feature type="domain" description="OmpR/PhoB-type" evidence="16">
    <location>
        <begin position="129"/>
        <end position="227"/>
    </location>
</feature>
<dbReference type="SMART" id="SM00862">
    <property type="entry name" value="Trans_reg_C"/>
    <property type="match status" value="1"/>
</dbReference>
<dbReference type="FunFam" id="3.40.50.2300:FF:000001">
    <property type="entry name" value="DNA-binding response regulator PhoB"/>
    <property type="match status" value="1"/>
</dbReference>
<dbReference type="GO" id="GO:0000156">
    <property type="term" value="F:phosphorelay response regulator activity"/>
    <property type="evidence" value="ECO:0007669"/>
    <property type="project" value="InterPro"/>
</dbReference>
<evidence type="ECO:0000256" key="13">
    <source>
        <dbReference type="PROSITE-ProRule" id="PRU00169"/>
    </source>
</evidence>
<dbReference type="PROSITE" id="PS51755">
    <property type="entry name" value="OMPR_PHOB"/>
    <property type="match status" value="1"/>
</dbReference>
<evidence type="ECO:0000256" key="6">
    <source>
        <dbReference type="ARBA" id="ARBA00022592"/>
    </source>
</evidence>
<organism evidence="17 18">
    <name type="scientific">Zophobihabitans entericus</name>
    <dbReference type="NCBI Taxonomy" id="1635327"/>
    <lineage>
        <taxon>Bacteria</taxon>
        <taxon>Pseudomonadati</taxon>
        <taxon>Pseudomonadota</taxon>
        <taxon>Gammaproteobacteria</taxon>
        <taxon>Orbales</taxon>
        <taxon>Orbaceae</taxon>
        <taxon>Zophobihabitans</taxon>
    </lineage>
</organism>
<sequence>MTKTILVIEDDIAVRSMLKLLLEQHDFTVIEADDYKRALTQLQSATYHLVLLDWMLPGGSGIQIIKYIKQHTDLASIPIIMLTAKQMENDRITGLNVGADDYISKPFSNKELIARIHAVIRRTYPENSSNIIELNGLVLDPDSHRVTSGDTELKLGPTEFKLLTFFMTKPERVFSRDQLIDHIWGQDVYIDDRTIDVHIGRLRKQLEISGHEKMLQTVRGAGYRFSAHQHSIHK</sequence>
<evidence type="ECO:0000256" key="10">
    <source>
        <dbReference type="ARBA" id="ARBA00023159"/>
    </source>
</evidence>
<evidence type="ECO:0000256" key="7">
    <source>
        <dbReference type="ARBA" id="ARBA00023012"/>
    </source>
</evidence>
<dbReference type="InterPro" id="IPR039420">
    <property type="entry name" value="WalR-like"/>
</dbReference>
<dbReference type="Gene3D" id="6.10.250.690">
    <property type="match status" value="1"/>
</dbReference>
<dbReference type="Gene3D" id="1.10.10.10">
    <property type="entry name" value="Winged helix-like DNA-binding domain superfamily/Winged helix DNA-binding domain"/>
    <property type="match status" value="1"/>
</dbReference>
<dbReference type="PANTHER" id="PTHR48111">
    <property type="entry name" value="REGULATOR OF RPOS"/>
    <property type="match status" value="1"/>
</dbReference>
<dbReference type="PANTHER" id="PTHR48111:SF40">
    <property type="entry name" value="PHOSPHATE REGULON TRANSCRIPTIONAL REGULATORY PROTEIN PHOB"/>
    <property type="match status" value="1"/>
</dbReference>
<dbReference type="Pfam" id="PF00072">
    <property type="entry name" value="Response_reg"/>
    <property type="match status" value="1"/>
</dbReference>
<comment type="subcellular location">
    <subcellularLocation>
        <location evidence="1">Cytoplasm</location>
    </subcellularLocation>
</comment>
<keyword evidence="7" id="KW-0902">Two-component regulatory system</keyword>
<dbReference type="AlphaFoldDB" id="A0A6G9ICW5"/>
<evidence type="ECO:0000256" key="12">
    <source>
        <dbReference type="ARBA" id="ARBA00024735"/>
    </source>
</evidence>
<dbReference type="NCBIfam" id="TIGR02154">
    <property type="entry name" value="PhoB"/>
    <property type="match status" value="1"/>
</dbReference>
<dbReference type="GO" id="GO:0006817">
    <property type="term" value="P:phosphate ion transport"/>
    <property type="evidence" value="ECO:0007669"/>
    <property type="project" value="UniProtKB-KW"/>
</dbReference>
<dbReference type="GO" id="GO:0005829">
    <property type="term" value="C:cytosol"/>
    <property type="evidence" value="ECO:0007669"/>
    <property type="project" value="TreeGrafter"/>
</dbReference>
<dbReference type="FunCoup" id="A0A6G9ICW5">
    <property type="interactions" value="323"/>
</dbReference>
<dbReference type="RefSeq" id="WP_166917360.1">
    <property type="nucleotide sequence ID" value="NZ_CP050253.1"/>
</dbReference>
<dbReference type="KEGG" id="orb:IPMB12_10430"/>
<evidence type="ECO:0000256" key="2">
    <source>
        <dbReference type="ARBA" id="ARBA00013332"/>
    </source>
</evidence>
<keyword evidence="4" id="KW-0963">Cytoplasm</keyword>
<dbReference type="GO" id="GO:0006355">
    <property type="term" value="P:regulation of DNA-templated transcription"/>
    <property type="evidence" value="ECO:0007669"/>
    <property type="project" value="InterPro"/>
</dbReference>
<evidence type="ECO:0000313" key="17">
    <source>
        <dbReference type="EMBL" id="QIQ22063.1"/>
    </source>
</evidence>
<evidence type="ECO:0000256" key="8">
    <source>
        <dbReference type="ARBA" id="ARBA00023015"/>
    </source>
</evidence>
<evidence type="ECO:0000256" key="3">
    <source>
        <dbReference type="ARBA" id="ARBA00022448"/>
    </source>
</evidence>
<keyword evidence="11" id="KW-0804">Transcription</keyword>
<dbReference type="InterPro" id="IPR011879">
    <property type="entry name" value="Sig_transdc_resp-reg_PhoB"/>
</dbReference>
<evidence type="ECO:0000259" key="15">
    <source>
        <dbReference type="PROSITE" id="PS50110"/>
    </source>
</evidence>
<dbReference type="InterPro" id="IPR036388">
    <property type="entry name" value="WH-like_DNA-bd_sf"/>
</dbReference>
<feature type="DNA-binding region" description="OmpR/PhoB-type" evidence="14">
    <location>
        <begin position="129"/>
        <end position="227"/>
    </location>
</feature>
<protein>
    <recommendedName>
        <fullName evidence="2">Phosphate regulon transcriptional regulatory protein PhoB</fullName>
    </recommendedName>
</protein>
<dbReference type="SUPFAM" id="SSF46894">
    <property type="entry name" value="C-terminal effector domain of the bipartite response regulators"/>
    <property type="match status" value="1"/>
</dbReference>
<evidence type="ECO:0000313" key="18">
    <source>
        <dbReference type="Proteomes" id="UP000501168"/>
    </source>
</evidence>
<comment type="function">
    <text evidence="12">This protein is a positive regulator for the phosphate regulon. Transcription of this operon is positively regulated by PhoB and PhoR when phosphate is limited.</text>
</comment>